<dbReference type="AlphaFoldDB" id="A0A0E9XXA7"/>
<dbReference type="EMBL" id="GBXM01002087">
    <property type="protein sequence ID" value="JAI06491.1"/>
    <property type="molecule type" value="Transcribed_RNA"/>
</dbReference>
<protein>
    <submittedName>
        <fullName evidence="1">Uncharacterized protein</fullName>
    </submittedName>
</protein>
<evidence type="ECO:0000313" key="1">
    <source>
        <dbReference type="EMBL" id="JAI06491.1"/>
    </source>
</evidence>
<reference evidence="1" key="2">
    <citation type="journal article" date="2015" name="Fish Shellfish Immunol.">
        <title>Early steps in the European eel (Anguilla anguilla)-Vibrio vulnificus interaction in the gills: Role of the RtxA13 toxin.</title>
        <authorList>
            <person name="Callol A."/>
            <person name="Pajuelo D."/>
            <person name="Ebbesson L."/>
            <person name="Teles M."/>
            <person name="MacKenzie S."/>
            <person name="Amaro C."/>
        </authorList>
    </citation>
    <scope>NUCLEOTIDE SEQUENCE</scope>
</reference>
<name>A0A0E9XXA7_ANGAN</name>
<accession>A0A0E9XXA7</accession>
<reference evidence="1" key="1">
    <citation type="submission" date="2014-11" db="EMBL/GenBank/DDBJ databases">
        <authorList>
            <person name="Amaro Gonzalez C."/>
        </authorList>
    </citation>
    <scope>NUCLEOTIDE SEQUENCE</scope>
</reference>
<organism evidence="1">
    <name type="scientific">Anguilla anguilla</name>
    <name type="common">European freshwater eel</name>
    <name type="synonym">Muraena anguilla</name>
    <dbReference type="NCBI Taxonomy" id="7936"/>
    <lineage>
        <taxon>Eukaryota</taxon>
        <taxon>Metazoa</taxon>
        <taxon>Chordata</taxon>
        <taxon>Craniata</taxon>
        <taxon>Vertebrata</taxon>
        <taxon>Euteleostomi</taxon>
        <taxon>Actinopterygii</taxon>
        <taxon>Neopterygii</taxon>
        <taxon>Teleostei</taxon>
        <taxon>Anguilliformes</taxon>
        <taxon>Anguillidae</taxon>
        <taxon>Anguilla</taxon>
    </lineage>
</organism>
<sequence length="60" mass="6455">MGTMTVSYPGIEPVTFLVTGGELADQPVCRCGAAKKQKKTVPLHPLLKNVQVKPSEMLES</sequence>
<proteinExistence type="predicted"/>